<dbReference type="Proteomes" id="UP000249185">
    <property type="component" value="Unassembled WGS sequence"/>
</dbReference>
<proteinExistence type="predicted"/>
<reference evidence="1 2" key="1">
    <citation type="submission" date="2017-08" db="EMBL/GenBank/DDBJ databases">
        <title>Infants hospitalized years apart are colonized by the same room-sourced microbial strains.</title>
        <authorList>
            <person name="Brooks B."/>
            <person name="Olm M.R."/>
            <person name="Firek B.A."/>
            <person name="Baker R."/>
            <person name="Thomas B.C."/>
            <person name="Morowitz M.J."/>
            <person name="Banfield J.F."/>
        </authorList>
    </citation>
    <scope>NUCLEOTIDE SEQUENCE [LARGE SCALE GENOMIC DNA]</scope>
    <source>
        <strain evidence="1">S2_005_002_R2_34</strain>
    </source>
</reference>
<protein>
    <submittedName>
        <fullName evidence="1">Uncharacterized protein</fullName>
    </submittedName>
</protein>
<comment type="caution">
    <text evidence="1">The sequence shown here is derived from an EMBL/GenBank/DDBJ whole genome shotgun (WGS) entry which is preliminary data.</text>
</comment>
<evidence type="ECO:0000313" key="1">
    <source>
        <dbReference type="EMBL" id="PZQ48821.1"/>
    </source>
</evidence>
<gene>
    <name evidence="1" type="ORF">DI556_13480</name>
</gene>
<accession>A0A2W5N5Q1</accession>
<dbReference type="EMBL" id="QFPW01000010">
    <property type="protein sequence ID" value="PZQ48821.1"/>
    <property type="molecule type" value="Genomic_DNA"/>
</dbReference>
<dbReference type="AlphaFoldDB" id="A0A2W5N5Q1"/>
<organism evidence="1 2">
    <name type="scientific">Rhodovulum sulfidophilum</name>
    <name type="common">Rhodobacter sulfidophilus</name>
    <dbReference type="NCBI Taxonomy" id="35806"/>
    <lineage>
        <taxon>Bacteria</taxon>
        <taxon>Pseudomonadati</taxon>
        <taxon>Pseudomonadota</taxon>
        <taxon>Alphaproteobacteria</taxon>
        <taxon>Rhodobacterales</taxon>
        <taxon>Paracoccaceae</taxon>
        <taxon>Rhodovulum</taxon>
    </lineage>
</organism>
<sequence>MSKADELRDRITKSFALSVEDNGVLARGDARDPGTAFPDLDLMRWGVTAASGAGTARVQITMDLRHFQVLESFAKKRRMSNRAALERVLEKFVESGEYDRLMSQSD</sequence>
<name>A0A2W5N5Q1_RHOSU</name>
<evidence type="ECO:0000313" key="2">
    <source>
        <dbReference type="Proteomes" id="UP000249185"/>
    </source>
</evidence>